<feature type="binding site" evidence="17">
    <location>
        <position position="392"/>
    </location>
    <ligand>
        <name>(6S)-NADPHX</name>
        <dbReference type="ChEBI" id="CHEBI:64076"/>
    </ligand>
</feature>
<dbReference type="InterPro" id="IPR000631">
    <property type="entry name" value="CARKD"/>
</dbReference>
<keyword evidence="12 17" id="KW-0456">Lyase</keyword>
<evidence type="ECO:0000256" key="7">
    <source>
        <dbReference type="ARBA" id="ARBA00022840"/>
    </source>
</evidence>
<dbReference type="Pfam" id="PF01256">
    <property type="entry name" value="Carb_kinase"/>
    <property type="match status" value="1"/>
</dbReference>
<keyword evidence="10 17" id="KW-0520">NAD</keyword>
<evidence type="ECO:0000256" key="2">
    <source>
        <dbReference type="ARBA" id="ARBA00000909"/>
    </source>
</evidence>
<comment type="catalytic activity">
    <reaction evidence="16 17 19">
        <text>(6S)-NADPHX + ADP = AMP + phosphate + NADPH + H(+)</text>
        <dbReference type="Rhea" id="RHEA:32235"/>
        <dbReference type="ChEBI" id="CHEBI:15378"/>
        <dbReference type="ChEBI" id="CHEBI:43474"/>
        <dbReference type="ChEBI" id="CHEBI:57783"/>
        <dbReference type="ChEBI" id="CHEBI:64076"/>
        <dbReference type="ChEBI" id="CHEBI:456215"/>
        <dbReference type="ChEBI" id="CHEBI:456216"/>
        <dbReference type="EC" id="4.2.1.136"/>
    </reaction>
</comment>
<dbReference type="InterPro" id="IPR017953">
    <property type="entry name" value="Carbohydrate_kinase_pred_CS"/>
</dbReference>
<comment type="function">
    <text evidence="18">Catalyzes the epimerization of the S- and R-forms of NAD(P)HX, a damaged form of NAD(P)H that is a result of enzymatic or heat-dependent hydration. This is a prerequisite for the S-specific NAD(P)H-hydrate dehydratase to allow the repair of both epimers of NAD(P)HX.</text>
</comment>
<comment type="cofactor">
    <cofactor evidence="17">
        <name>Mg(2+)</name>
        <dbReference type="ChEBI" id="CHEBI:18420"/>
    </cofactor>
</comment>
<evidence type="ECO:0000256" key="1">
    <source>
        <dbReference type="ARBA" id="ARBA00000013"/>
    </source>
</evidence>
<evidence type="ECO:0000256" key="14">
    <source>
        <dbReference type="ARBA" id="ARBA00025153"/>
    </source>
</evidence>
<evidence type="ECO:0000256" key="17">
    <source>
        <dbReference type="HAMAP-Rule" id="MF_01965"/>
    </source>
</evidence>
<keyword evidence="7 17" id="KW-0067">ATP-binding</keyword>
<reference evidence="22 23" key="1">
    <citation type="submission" date="2023-05" db="EMBL/GenBank/DDBJ databases">
        <title>Pseudodonghicola sp. nov.</title>
        <authorList>
            <person name="Huang J."/>
        </authorList>
    </citation>
    <scope>NUCLEOTIDE SEQUENCE [LARGE SCALE GENOMIC DNA]</scope>
    <source>
        <strain evidence="22 23">IC7</strain>
    </source>
</reference>
<sequence>MTELLSAAQMRAVEAAEIASGRVSGEVLMERAGGGVVDAMLHRWPDLAGGTPRAVVLAGPGNNGGDGFVIARLLKARGWQVTVYLFGDAERLPPDARLNCTRWQAEGPLEPLTGFSAAALAAAEGQGRPVVIDALFGTGLSRPVAGALAELLQPLTDMPEPPRIVAVDIPSGICSDSGRVLGRAIAADLTVSFHVAKLGHYLDAGPDYAGQLVIAPIGLPTAPGGGADRVDLVGTGAAGRVELAACDKGRRQGWAKGQHKFAHGHALVMSGGAGRTGAARLAARAALRTGAGLVTLGVPPAAMEEVAAQITALMMTEIPDGAALTRVLEDRRLNALCLGPGLGVKPRARALVEAALAAGRATVLDADALTLFRTAPEELFEQLHSACVLTPHDGEFARIFPDLAQRLREPAQRGPAFSRLDAARAAARRAGCVVLLKGPDTVIAAPEGRAGIHGALYSRRVPWLATAGAGDVLAGIVTGLLARGLPPFGAARAGAWLHAEAARCFGPGLIAEDLPEALPAVFRALAEAGAGG</sequence>
<evidence type="ECO:0000256" key="4">
    <source>
        <dbReference type="ARBA" id="ARBA00009524"/>
    </source>
</evidence>
<feature type="binding site" evidence="17">
    <location>
        <position position="471"/>
    </location>
    <ligand>
        <name>(6S)-NADPHX</name>
        <dbReference type="ChEBI" id="CHEBI:64076"/>
    </ligand>
</feature>
<evidence type="ECO:0000256" key="6">
    <source>
        <dbReference type="ARBA" id="ARBA00022741"/>
    </source>
</evidence>
<feature type="domain" description="YjeF C-terminal" evidence="20">
    <location>
        <begin position="239"/>
        <end position="525"/>
    </location>
</feature>
<comment type="similarity">
    <text evidence="3 19">In the N-terminal section; belongs to the NnrE/AIBP family.</text>
</comment>
<comment type="catalytic activity">
    <reaction evidence="15 17 19">
        <text>(6S)-NADHX + ADP = AMP + phosphate + NADH + H(+)</text>
        <dbReference type="Rhea" id="RHEA:32223"/>
        <dbReference type="ChEBI" id="CHEBI:15378"/>
        <dbReference type="ChEBI" id="CHEBI:43474"/>
        <dbReference type="ChEBI" id="CHEBI:57945"/>
        <dbReference type="ChEBI" id="CHEBI:64074"/>
        <dbReference type="ChEBI" id="CHEBI:456215"/>
        <dbReference type="ChEBI" id="CHEBI:456216"/>
        <dbReference type="EC" id="4.2.1.136"/>
    </reaction>
</comment>
<gene>
    <name evidence="17" type="primary">nnrD</name>
    <name evidence="18" type="synonym">nnrE</name>
    <name evidence="22" type="ORF">QO033_22585</name>
</gene>
<dbReference type="CDD" id="cd01171">
    <property type="entry name" value="YXKO-related"/>
    <property type="match status" value="1"/>
</dbReference>
<dbReference type="InterPro" id="IPR036652">
    <property type="entry name" value="YjeF_N_dom_sf"/>
</dbReference>
<comment type="similarity">
    <text evidence="4 19">In the C-terminal section; belongs to the NnrD/CARKD family.</text>
</comment>
<feature type="binding site" evidence="18">
    <location>
        <position position="168"/>
    </location>
    <ligand>
        <name>(6S)-NADPHX</name>
        <dbReference type="ChEBI" id="CHEBI:64076"/>
    </ligand>
</feature>
<feature type="binding site" evidence="17">
    <location>
        <position position="341"/>
    </location>
    <ligand>
        <name>(6S)-NADPHX</name>
        <dbReference type="ChEBI" id="CHEBI:64076"/>
    </ligand>
</feature>
<evidence type="ECO:0000256" key="11">
    <source>
        <dbReference type="ARBA" id="ARBA00023235"/>
    </source>
</evidence>
<feature type="binding site" evidence="18">
    <location>
        <begin position="62"/>
        <end position="66"/>
    </location>
    <ligand>
        <name>(6S)-NADPHX</name>
        <dbReference type="ChEBI" id="CHEBI:64076"/>
    </ligand>
</feature>
<comment type="caution">
    <text evidence="18">Lacks conserved residue(s) required for the propagation of feature annotation.</text>
</comment>
<dbReference type="InterPro" id="IPR004443">
    <property type="entry name" value="YjeF_N_dom"/>
</dbReference>
<dbReference type="Gene3D" id="3.40.50.10260">
    <property type="entry name" value="YjeF N-terminal domain"/>
    <property type="match status" value="1"/>
</dbReference>
<feature type="binding site" evidence="18">
    <location>
        <position position="63"/>
    </location>
    <ligand>
        <name>K(+)</name>
        <dbReference type="ChEBI" id="CHEBI:29103"/>
    </ligand>
</feature>
<evidence type="ECO:0000256" key="13">
    <source>
        <dbReference type="ARBA" id="ARBA00023268"/>
    </source>
</evidence>
<evidence type="ECO:0000256" key="9">
    <source>
        <dbReference type="ARBA" id="ARBA00022958"/>
    </source>
</evidence>
<comment type="catalytic activity">
    <reaction evidence="1 18 19">
        <text>(6R)-NADHX = (6S)-NADHX</text>
        <dbReference type="Rhea" id="RHEA:32215"/>
        <dbReference type="ChEBI" id="CHEBI:64074"/>
        <dbReference type="ChEBI" id="CHEBI:64075"/>
        <dbReference type="EC" id="5.1.99.6"/>
    </reaction>
</comment>
<dbReference type="PROSITE" id="PS51385">
    <property type="entry name" value="YJEF_N"/>
    <property type="match status" value="1"/>
</dbReference>
<accession>A0ABT7F794</accession>
<evidence type="ECO:0000256" key="18">
    <source>
        <dbReference type="HAMAP-Rule" id="MF_01966"/>
    </source>
</evidence>
<name>A0ABT7F794_9RHOB</name>
<dbReference type="HAMAP" id="MF_01966">
    <property type="entry name" value="NADHX_epimerase"/>
    <property type="match status" value="1"/>
</dbReference>
<evidence type="ECO:0000256" key="5">
    <source>
        <dbReference type="ARBA" id="ARBA00022723"/>
    </source>
</evidence>
<dbReference type="PROSITE" id="PS51383">
    <property type="entry name" value="YJEF_C_3"/>
    <property type="match status" value="1"/>
</dbReference>
<comment type="catalytic activity">
    <reaction evidence="2 18 19">
        <text>(6R)-NADPHX = (6S)-NADPHX</text>
        <dbReference type="Rhea" id="RHEA:32227"/>
        <dbReference type="ChEBI" id="CHEBI:64076"/>
        <dbReference type="ChEBI" id="CHEBI:64077"/>
        <dbReference type="EC" id="5.1.99.6"/>
    </reaction>
</comment>
<comment type="similarity">
    <text evidence="18">Belongs to the NnrE/AIBP family.</text>
</comment>
<dbReference type="PANTHER" id="PTHR12592">
    <property type="entry name" value="ATP-DEPENDENT (S)-NAD(P)H-HYDRATE DEHYDRATASE FAMILY MEMBER"/>
    <property type="match status" value="1"/>
</dbReference>
<dbReference type="NCBIfam" id="TIGR00196">
    <property type="entry name" value="yjeF_cterm"/>
    <property type="match status" value="1"/>
</dbReference>
<evidence type="ECO:0000313" key="22">
    <source>
        <dbReference type="EMBL" id="MDK3020473.1"/>
    </source>
</evidence>
<comment type="subunit">
    <text evidence="17">Homotetramer.</text>
</comment>
<dbReference type="PIRSF" id="PIRSF017184">
    <property type="entry name" value="Nnr"/>
    <property type="match status" value="1"/>
</dbReference>
<keyword evidence="11 18" id="KW-0413">Isomerase</keyword>
<keyword evidence="6 17" id="KW-0547">Nucleotide-binding</keyword>
<dbReference type="InterPro" id="IPR029056">
    <property type="entry name" value="Ribokinase-like"/>
</dbReference>
<comment type="function">
    <text evidence="14 19">Bifunctional enzyme that catalyzes the epimerization of the S- and R-forms of NAD(P)HX and the dehydration of the S-form of NAD(P)HX at the expense of ADP, which is converted to AMP. This allows the repair of both epimers of NAD(P)HX, a damaged form of NAD(P)H that is a result of enzymatic or heat-dependent hydration.</text>
</comment>
<dbReference type="EMBL" id="JASNJD010000026">
    <property type="protein sequence ID" value="MDK3020473.1"/>
    <property type="molecule type" value="Genomic_DNA"/>
</dbReference>
<keyword evidence="23" id="KW-1185">Reference proteome</keyword>
<comment type="similarity">
    <text evidence="17">Belongs to the NnrD/CARKD family.</text>
</comment>
<feature type="binding site" evidence="17">
    <location>
        <begin position="437"/>
        <end position="441"/>
    </location>
    <ligand>
        <name>AMP</name>
        <dbReference type="ChEBI" id="CHEBI:456215"/>
    </ligand>
</feature>
<evidence type="ECO:0000256" key="3">
    <source>
        <dbReference type="ARBA" id="ARBA00006001"/>
    </source>
</evidence>
<proteinExistence type="inferred from homology"/>
<dbReference type="RefSeq" id="WP_284483125.1">
    <property type="nucleotide sequence ID" value="NZ_JASNJD010000026.1"/>
</dbReference>
<protein>
    <recommendedName>
        <fullName evidence="19">Bifunctional NAD(P)H-hydrate repair enzyme</fullName>
    </recommendedName>
    <alternativeName>
        <fullName evidence="19">Nicotinamide nucleotide repair protein</fullName>
    </alternativeName>
    <domain>
        <recommendedName>
            <fullName evidence="19">ADP-dependent (S)-NAD(P)H-hydrate dehydratase</fullName>
            <ecNumber evidence="19">4.2.1.136</ecNumber>
        </recommendedName>
        <alternativeName>
            <fullName evidence="19">ADP-dependent NAD(P)HX dehydratase</fullName>
        </alternativeName>
    </domain>
    <domain>
        <recommendedName>
            <fullName evidence="19">NAD(P)H-hydrate epimerase</fullName>
            <ecNumber evidence="19">5.1.99.6</ecNumber>
        </recommendedName>
    </domain>
</protein>
<dbReference type="HAMAP" id="MF_01965">
    <property type="entry name" value="NADHX_dehydratase"/>
    <property type="match status" value="1"/>
</dbReference>
<evidence type="ECO:0000256" key="12">
    <source>
        <dbReference type="ARBA" id="ARBA00023239"/>
    </source>
</evidence>
<evidence type="ECO:0000256" key="16">
    <source>
        <dbReference type="ARBA" id="ARBA00049209"/>
    </source>
</evidence>
<dbReference type="Gene3D" id="3.40.1190.20">
    <property type="match status" value="1"/>
</dbReference>
<dbReference type="InterPro" id="IPR030677">
    <property type="entry name" value="Nnr"/>
</dbReference>
<evidence type="ECO:0000313" key="23">
    <source>
        <dbReference type="Proteomes" id="UP001243757"/>
    </source>
</evidence>
<evidence type="ECO:0000256" key="15">
    <source>
        <dbReference type="ARBA" id="ARBA00048238"/>
    </source>
</evidence>
<keyword evidence="5 18" id="KW-0479">Metal-binding</keyword>
<feature type="binding site" evidence="17">
    <location>
        <position position="470"/>
    </location>
    <ligand>
        <name>AMP</name>
        <dbReference type="ChEBI" id="CHEBI:456215"/>
    </ligand>
</feature>
<evidence type="ECO:0000259" key="20">
    <source>
        <dbReference type="PROSITE" id="PS51383"/>
    </source>
</evidence>
<feature type="binding site" evidence="17">
    <location>
        <position position="278"/>
    </location>
    <ligand>
        <name>(6S)-NADPHX</name>
        <dbReference type="ChEBI" id="CHEBI:64076"/>
    </ligand>
</feature>
<dbReference type="EC" id="4.2.1.136" evidence="19"/>
<keyword evidence="9 18" id="KW-0630">Potassium</keyword>
<comment type="function">
    <text evidence="17">Catalyzes the dehydration of the S-form of NAD(P)HX at the expense of ADP, which is converted to AMP. Together with NAD(P)HX epimerase, which catalyzes the epimerization of the S- and R-forms, the enzyme allows the repair of both epimers of NAD(P)HX, a damaged form of NAD(P)H that is a result of enzymatic or heat-dependent hydration.</text>
</comment>
<dbReference type="EC" id="5.1.99.6" evidence="19"/>
<dbReference type="SUPFAM" id="SSF64153">
    <property type="entry name" value="YjeF N-terminal domain-like"/>
    <property type="match status" value="1"/>
</dbReference>
<dbReference type="PANTHER" id="PTHR12592:SF0">
    <property type="entry name" value="ATP-DEPENDENT (S)-NAD(P)H-HYDRATE DEHYDRATASE"/>
    <property type="match status" value="1"/>
</dbReference>
<keyword evidence="8 17" id="KW-0521">NADP</keyword>
<comment type="cofactor">
    <cofactor evidence="18 19">
        <name>K(+)</name>
        <dbReference type="ChEBI" id="CHEBI:29103"/>
    </cofactor>
    <text evidence="18 19">Binds 1 potassium ion per subunit.</text>
</comment>
<evidence type="ECO:0000256" key="19">
    <source>
        <dbReference type="PIRNR" id="PIRNR017184"/>
    </source>
</evidence>
<dbReference type="Pfam" id="PF03853">
    <property type="entry name" value="YjeF_N"/>
    <property type="match status" value="1"/>
</dbReference>
<comment type="caution">
    <text evidence="22">The sequence shown here is derived from an EMBL/GenBank/DDBJ whole genome shotgun (WGS) entry which is preliminary data.</text>
</comment>
<feature type="domain" description="YjeF N-terminal" evidence="21">
    <location>
        <begin position="10"/>
        <end position="225"/>
    </location>
</feature>
<keyword evidence="13" id="KW-0511">Multifunctional enzyme</keyword>
<feature type="binding site" evidence="18">
    <location>
        <position position="133"/>
    </location>
    <ligand>
        <name>K(+)</name>
        <dbReference type="ChEBI" id="CHEBI:29103"/>
    </ligand>
</feature>
<evidence type="ECO:0000256" key="10">
    <source>
        <dbReference type="ARBA" id="ARBA00023027"/>
    </source>
</evidence>
<dbReference type="SUPFAM" id="SSF53613">
    <property type="entry name" value="Ribokinase-like"/>
    <property type="match status" value="1"/>
</dbReference>
<evidence type="ECO:0000256" key="8">
    <source>
        <dbReference type="ARBA" id="ARBA00022857"/>
    </source>
</evidence>
<dbReference type="NCBIfam" id="TIGR00197">
    <property type="entry name" value="yjeF_nterm"/>
    <property type="match status" value="1"/>
</dbReference>
<feature type="binding site" evidence="18">
    <location>
        <position position="171"/>
    </location>
    <ligand>
        <name>K(+)</name>
        <dbReference type="ChEBI" id="CHEBI:29103"/>
    </ligand>
</feature>
<evidence type="ECO:0000259" key="21">
    <source>
        <dbReference type="PROSITE" id="PS51385"/>
    </source>
</evidence>
<feature type="binding site" evidence="18">
    <location>
        <begin position="137"/>
        <end position="143"/>
    </location>
    <ligand>
        <name>(6S)-NADPHX</name>
        <dbReference type="ChEBI" id="CHEBI:64076"/>
    </ligand>
</feature>
<dbReference type="PROSITE" id="PS01050">
    <property type="entry name" value="YJEF_C_2"/>
    <property type="match status" value="1"/>
</dbReference>
<organism evidence="22 23">
    <name type="scientific">Pseudodonghicola flavimaris</name>
    <dbReference type="NCBI Taxonomy" id="3050036"/>
    <lineage>
        <taxon>Bacteria</taxon>
        <taxon>Pseudomonadati</taxon>
        <taxon>Pseudomonadota</taxon>
        <taxon>Alphaproteobacteria</taxon>
        <taxon>Rhodobacterales</taxon>
        <taxon>Paracoccaceae</taxon>
        <taxon>Pseudodonghicola</taxon>
    </lineage>
</organism>
<dbReference type="Proteomes" id="UP001243757">
    <property type="component" value="Unassembled WGS sequence"/>
</dbReference>